<evidence type="ECO:0000313" key="2">
    <source>
        <dbReference type="EMBL" id="NVK97967.1"/>
    </source>
</evidence>
<dbReference type="RefSeq" id="WP_144084027.1">
    <property type="nucleotide sequence ID" value="NZ_CP076685.1"/>
</dbReference>
<feature type="chain" id="PRO_5032428136" description="Lipoprotein" evidence="1">
    <location>
        <begin position="18"/>
        <end position="104"/>
    </location>
</feature>
<name>A0A850LJU5_9RHOB</name>
<evidence type="ECO:0000313" key="3">
    <source>
        <dbReference type="Proteomes" id="UP000565723"/>
    </source>
</evidence>
<reference evidence="2 3" key="1">
    <citation type="journal article" date="2020" name="Proc. Natl. Acad. Sci. U.S.A.">
        <title>Ecological drivers of bacterial community assembly in synthetic phycospheres.</title>
        <authorList>
            <person name="Fu H."/>
            <person name="Uchimiya M."/>
            <person name="Gore J."/>
            <person name="Moran M.A."/>
        </authorList>
    </citation>
    <scope>NUCLEOTIDE SEQUENCE [LARGE SCALE GENOMIC DNA]</scope>
    <source>
        <strain evidence="2">HF-Din03</strain>
    </source>
</reference>
<evidence type="ECO:0000256" key="1">
    <source>
        <dbReference type="SAM" id="SignalP"/>
    </source>
</evidence>
<dbReference type="Proteomes" id="UP000565723">
    <property type="component" value="Unassembled WGS sequence"/>
</dbReference>
<proteinExistence type="predicted"/>
<sequence length="104" mass="11135">MNVGLAMLAASAASAVAACAPKVSTLADDNPIRQRSGASHTVSMSVLQMGNPDAGYRRAFKAALSTCDLPYDTNASDIRFERGLALYDRRFYAFECPEPGKDTQ</sequence>
<feature type="signal peptide" evidence="1">
    <location>
        <begin position="1"/>
        <end position="17"/>
    </location>
</feature>
<evidence type="ECO:0008006" key="4">
    <source>
        <dbReference type="Google" id="ProtNLM"/>
    </source>
</evidence>
<organism evidence="2 3">
    <name type="scientific">Ruegeria pomeroyi</name>
    <dbReference type="NCBI Taxonomy" id="89184"/>
    <lineage>
        <taxon>Bacteria</taxon>
        <taxon>Pseudomonadati</taxon>
        <taxon>Pseudomonadota</taxon>
        <taxon>Alphaproteobacteria</taxon>
        <taxon>Rhodobacterales</taxon>
        <taxon>Roseobacteraceae</taxon>
        <taxon>Ruegeria</taxon>
    </lineage>
</organism>
<dbReference type="AlphaFoldDB" id="A0A850LJU5"/>
<gene>
    <name evidence="2" type="ORF">HW564_13635</name>
</gene>
<keyword evidence="1" id="KW-0732">Signal</keyword>
<accession>A0A850LJU5</accession>
<dbReference type="EMBL" id="JABXIY010000037">
    <property type="protein sequence ID" value="NVK97967.1"/>
    <property type="molecule type" value="Genomic_DNA"/>
</dbReference>
<comment type="caution">
    <text evidence="2">The sequence shown here is derived from an EMBL/GenBank/DDBJ whole genome shotgun (WGS) entry which is preliminary data.</text>
</comment>
<protein>
    <recommendedName>
        <fullName evidence="4">Lipoprotein</fullName>
    </recommendedName>
</protein>